<name>A0AAW0UMI0_SCYPA</name>
<keyword evidence="3 7" id="KW-0812">Transmembrane</keyword>
<keyword evidence="5 7" id="KW-0472">Membrane</keyword>
<evidence type="ECO:0000256" key="2">
    <source>
        <dbReference type="ARBA" id="ARBA00005241"/>
    </source>
</evidence>
<dbReference type="InterPro" id="IPR036259">
    <property type="entry name" value="MFS_trans_sf"/>
</dbReference>
<dbReference type="GO" id="GO:0016020">
    <property type="term" value="C:membrane"/>
    <property type="evidence" value="ECO:0007669"/>
    <property type="project" value="UniProtKB-SubCell"/>
</dbReference>
<feature type="compositionally biased region" description="Basic and acidic residues" evidence="6">
    <location>
        <begin position="563"/>
        <end position="573"/>
    </location>
</feature>
<feature type="transmembrane region" description="Helical" evidence="7">
    <location>
        <begin position="396"/>
        <end position="415"/>
    </location>
</feature>
<feature type="transmembrane region" description="Helical" evidence="7">
    <location>
        <begin position="521"/>
        <end position="542"/>
    </location>
</feature>
<keyword evidence="4 7" id="KW-1133">Transmembrane helix</keyword>
<feature type="transmembrane region" description="Helical" evidence="7">
    <location>
        <begin position="354"/>
        <end position="376"/>
    </location>
</feature>
<accession>A0AAW0UMI0</accession>
<dbReference type="SUPFAM" id="SSF103473">
    <property type="entry name" value="MFS general substrate transporter"/>
    <property type="match status" value="1"/>
</dbReference>
<dbReference type="AlphaFoldDB" id="A0AAW0UMI0"/>
<dbReference type="InterPro" id="IPR024989">
    <property type="entry name" value="MFS_assoc_dom"/>
</dbReference>
<comment type="caution">
    <text evidence="9">The sequence shown here is derived from an EMBL/GenBank/DDBJ whole genome shotgun (WGS) entry which is preliminary data.</text>
</comment>
<comment type="similarity">
    <text evidence="2">Belongs to the major facilitator superfamily. MFSD6 family.</text>
</comment>
<feature type="transmembrane region" description="Helical" evidence="7">
    <location>
        <begin position="491"/>
        <end position="509"/>
    </location>
</feature>
<feature type="transmembrane region" description="Helical" evidence="7">
    <location>
        <begin position="74"/>
        <end position="92"/>
    </location>
</feature>
<dbReference type="Gene3D" id="1.20.1250.20">
    <property type="entry name" value="MFS general substrate transporter like domains"/>
    <property type="match status" value="3"/>
</dbReference>
<feature type="transmembrane region" description="Helical" evidence="7">
    <location>
        <begin position="427"/>
        <end position="448"/>
    </location>
</feature>
<organism evidence="9 10">
    <name type="scientific">Scylla paramamosain</name>
    <name type="common">Mud crab</name>
    <dbReference type="NCBI Taxonomy" id="85552"/>
    <lineage>
        <taxon>Eukaryota</taxon>
        <taxon>Metazoa</taxon>
        <taxon>Ecdysozoa</taxon>
        <taxon>Arthropoda</taxon>
        <taxon>Crustacea</taxon>
        <taxon>Multicrustacea</taxon>
        <taxon>Malacostraca</taxon>
        <taxon>Eumalacostraca</taxon>
        <taxon>Eucarida</taxon>
        <taxon>Decapoda</taxon>
        <taxon>Pleocyemata</taxon>
        <taxon>Brachyura</taxon>
        <taxon>Eubrachyura</taxon>
        <taxon>Portunoidea</taxon>
        <taxon>Portunidae</taxon>
        <taxon>Portuninae</taxon>
        <taxon>Scylla</taxon>
    </lineage>
</organism>
<feature type="domain" description="Major facilitator superfamily associated" evidence="8">
    <location>
        <begin position="8"/>
        <end position="521"/>
    </location>
</feature>
<feature type="transmembrane region" description="Helical" evidence="7">
    <location>
        <begin position="460"/>
        <end position="479"/>
    </location>
</feature>
<evidence type="ECO:0000256" key="3">
    <source>
        <dbReference type="ARBA" id="ARBA00022692"/>
    </source>
</evidence>
<keyword evidence="10" id="KW-1185">Reference proteome</keyword>
<proteinExistence type="inferred from homology"/>
<comment type="subcellular location">
    <subcellularLocation>
        <location evidence="1">Membrane</location>
        <topology evidence="1">Multi-pass membrane protein</topology>
    </subcellularLocation>
</comment>
<feature type="transmembrane region" description="Helical" evidence="7">
    <location>
        <begin position="47"/>
        <end position="67"/>
    </location>
</feature>
<evidence type="ECO:0000313" key="10">
    <source>
        <dbReference type="Proteomes" id="UP001487740"/>
    </source>
</evidence>
<sequence length="610" mass="67762">MRINKKLIAIKAHYFCLLGSHSTVLPFVMVMATQLGVPVSVSGTLNASSLIIVLFFKPIIATIADTFPSLRRTIFLVTMCVSSVSLGCIYFVPSMQDIPRLHGQLVSVTQLMNFSDPTYLFSGKSLDSKKSAKNYGECYMISAVDCMATCTECSIHTLRFNLAPFNPTDMSLEENEMSEVLRMNMTYLSTEEPPEVMQHYLVKGLSDSSDKWQNISILVECPRPEWEGPSCQGVLGRWQFWMFGGLLIVGAICVSTDISFTDAIIMDLIGKDGNYGFQRAWGTIGWGVISGLNGFLIDYWSGSSLDKNWAPAFVVFTILCLADVLLSGFFLKVPEIKSNKPVLEEVLPLLRKPHFIVFCIFTMIAGMFDGFCVYFLLLMQEDMARGTSALNNLRMLQGITLFVQCSVEAPLMFVNHWFMRRFGAQRVISLVFLLYVVRLFGLAATGAWGPIWSTLVVELLNGPCYGLGFTAVVVYAANVSPKGTNTTVQSLIGVVYESCGYALSLLLGGQMCERMGCPTMYLLLGIFSVVICLLHVGSLCLWPSLNADKKSKHTTGDQGVQDCKMDKDKQSSEIRERTCDEDCKMDKDAHISEMKESVCKKDDVIEVTRL</sequence>
<evidence type="ECO:0000313" key="9">
    <source>
        <dbReference type="EMBL" id="KAK8400706.1"/>
    </source>
</evidence>
<feature type="transmembrane region" description="Helical" evidence="7">
    <location>
        <begin position="309"/>
        <end position="333"/>
    </location>
</feature>
<dbReference type="Pfam" id="PF12832">
    <property type="entry name" value="MFS_1_like"/>
    <property type="match status" value="1"/>
</dbReference>
<evidence type="ECO:0000259" key="8">
    <source>
        <dbReference type="Pfam" id="PF12832"/>
    </source>
</evidence>
<dbReference type="Proteomes" id="UP001487740">
    <property type="component" value="Unassembled WGS sequence"/>
</dbReference>
<feature type="region of interest" description="Disordered" evidence="6">
    <location>
        <begin position="550"/>
        <end position="573"/>
    </location>
</feature>
<feature type="transmembrane region" description="Helical" evidence="7">
    <location>
        <begin position="12"/>
        <end position="35"/>
    </location>
</feature>
<evidence type="ECO:0000256" key="6">
    <source>
        <dbReference type="SAM" id="MobiDB-lite"/>
    </source>
</evidence>
<evidence type="ECO:0000256" key="5">
    <source>
        <dbReference type="ARBA" id="ARBA00023136"/>
    </source>
</evidence>
<feature type="transmembrane region" description="Helical" evidence="7">
    <location>
        <begin position="238"/>
        <end position="260"/>
    </location>
</feature>
<reference evidence="9 10" key="1">
    <citation type="submission" date="2023-03" db="EMBL/GenBank/DDBJ databases">
        <title>High-quality genome of Scylla paramamosain provides insights in environmental adaptation.</title>
        <authorList>
            <person name="Zhang L."/>
        </authorList>
    </citation>
    <scope>NUCLEOTIDE SEQUENCE [LARGE SCALE GENOMIC DNA]</scope>
    <source>
        <strain evidence="9">LZ_2023a</strain>
        <tissue evidence="9">Muscle</tissue>
    </source>
</reference>
<evidence type="ECO:0000256" key="7">
    <source>
        <dbReference type="SAM" id="Phobius"/>
    </source>
</evidence>
<evidence type="ECO:0000256" key="4">
    <source>
        <dbReference type="ARBA" id="ARBA00022989"/>
    </source>
</evidence>
<dbReference type="PANTHER" id="PTHR16172">
    <property type="entry name" value="MAJOR FACILITATOR SUPERFAMILY DOMAIN-CONTAINING PROTEIN 6-LIKE"/>
    <property type="match status" value="1"/>
</dbReference>
<dbReference type="InterPro" id="IPR051717">
    <property type="entry name" value="MFS_MFSD6"/>
</dbReference>
<dbReference type="EMBL" id="JARAKH010000009">
    <property type="protein sequence ID" value="KAK8400705.1"/>
    <property type="molecule type" value="Genomic_DNA"/>
</dbReference>
<dbReference type="EMBL" id="JARAKH010000009">
    <property type="protein sequence ID" value="KAK8400706.1"/>
    <property type="molecule type" value="Genomic_DNA"/>
</dbReference>
<protein>
    <recommendedName>
        <fullName evidence="8">Major facilitator superfamily associated domain-containing protein</fullName>
    </recommendedName>
</protein>
<gene>
    <name evidence="9" type="ORF">O3P69_002480</name>
</gene>
<dbReference type="PANTHER" id="PTHR16172:SF37">
    <property type="entry name" value="RE36877P"/>
    <property type="match status" value="1"/>
</dbReference>
<feature type="transmembrane region" description="Helical" evidence="7">
    <location>
        <begin position="280"/>
        <end position="297"/>
    </location>
</feature>
<evidence type="ECO:0000256" key="1">
    <source>
        <dbReference type="ARBA" id="ARBA00004141"/>
    </source>
</evidence>